<dbReference type="EMBL" id="JABDHM010000001">
    <property type="protein sequence ID" value="KAF5226590.1"/>
    <property type="molecule type" value="Genomic_DNA"/>
</dbReference>
<organism evidence="4 5">
    <name type="scientific">Trypanosoma cruzi</name>
    <dbReference type="NCBI Taxonomy" id="5693"/>
    <lineage>
        <taxon>Eukaryota</taxon>
        <taxon>Discoba</taxon>
        <taxon>Euglenozoa</taxon>
        <taxon>Kinetoplastea</taxon>
        <taxon>Metakinetoplastina</taxon>
        <taxon>Trypanosomatida</taxon>
        <taxon>Trypanosomatidae</taxon>
        <taxon>Trypanosoma</taxon>
        <taxon>Schizotrypanum</taxon>
    </lineage>
</organism>
<keyword evidence="3" id="KW-0472">Membrane</keyword>
<name>A0A7J6YK26_TRYCR</name>
<feature type="coiled-coil region" evidence="1">
    <location>
        <begin position="752"/>
        <end position="834"/>
    </location>
</feature>
<protein>
    <submittedName>
        <fullName evidence="4">Uncharacterized protein</fullName>
    </submittedName>
</protein>
<evidence type="ECO:0000256" key="2">
    <source>
        <dbReference type="SAM" id="MobiDB-lite"/>
    </source>
</evidence>
<gene>
    <name evidence="4" type="ORF">ECC02_000091</name>
</gene>
<dbReference type="VEuPathDB" id="TriTrypDB:ECC02_000091"/>
<accession>A0A7J6YK26</accession>
<feature type="transmembrane region" description="Helical" evidence="3">
    <location>
        <begin position="16"/>
        <end position="38"/>
    </location>
</feature>
<evidence type="ECO:0000313" key="5">
    <source>
        <dbReference type="Proteomes" id="UP000583944"/>
    </source>
</evidence>
<keyword evidence="1" id="KW-0175">Coiled coil</keyword>
<feature type="compositionally biased region" description="Basic and acidic residues" evidence="2">
    <location>
        <begin position="209"/>
        <end position="218"/>
    </location>
</feature>
<sequence length="1157" mass="129699">MKEGVIVALRRKKWGFFFVCIADFFLCVSGVVVGGRFFQDGEDELGTEGMQEEGSVSDWEAQPFDAVKSKICETVRRLDETIGRPPFPNPSTMQCRLLAVSLVQMLRHVQNYGRIAALAESPEVNMTLPILCASVTNGSEGRKPCTALMELLLEALICVHSVSLYPLQTTLKDAKEVLPNSPVAFKLFVVTGAIDVDTMRFFLGMEPPPKAEQKEKKSLKGGRRAARSKTNLQMNTNNNFKEGFKVVSTDMLNAALDMVLPSDCMEVLLSLFNSSAKFQKVIGGDGELAARVMGVYGDQLLPNLRPSAFICCLDVPVLDTFVDVVQMHGESMALLKDSFLTHIPLVDWTAERLSGLIRYCVDRKVRHDEALASLVVYVFLCKLLTMWRETHNLALLPIEEEAKMWVSVLNMVHLLPLNAGAIPTDEEEQLLRSFSVLAECVKRRYTLTDVRRATSAVPHASVSSALEMLTALLTAKEAAMSDASAGRGGGGGKKKKKGGRHNNTAVATANDNKLSVLPAQAASMDFFCRGVADFFALLFWFTPPSTVKMDAYKTEIILESLAALLLRLAEEGAGKIPHACTWESYLDLLLSIISPWDKRSHVSCLRPKTMSAVLSAVCVTRRIQCCGVIAQRMPDVYIPPRCSINNYKVLLEAWLRGGLCVDDFYAPAVPFSSTESIGIILSLLDGDRRCELAQLLLGAERLTRVLIPALKEALLEEPLNHPLETTKTKPSLSAAAAARKSLLELQNELLGGAEMQRKMVAEQQQKEEKEKTMQLLAEVQQKEELKARTSAFESEQQKRWEVKDEEQKRIRRLREDHEREKEERREKERRDREERCQRAIAMLKEMAAKTKAERLAEQKERLLRYRECVAMDSRILSFLEHLHLTPSRIMHLLTTLRPHLPRMTYDDVLEFVVTGNRKVPGDIHAVDERTNNTTTGDNVHAGEVTREVKEQAVCFVDEGSSFWDSVMQLVAQQSDGQTRKTRVVGAGKEEYEGNLPKEALGFSFHRRMSAVLDLFDYSMGTNETVPNPLPSLNVRCALRVLGKEVLAGSGVCGVREAFLSCQQRGLCLLQNNICTLTPLGFRYHYPFHDPEQMLEIQLERRREKARAMMAERQSADLDDYEEEYEEQEDVLVKDGTDDETMPSLADDNTVCFTDELI</sequence>
<dbReference type="Proteomes" id="UP000583944">
    <property type="component" value="Unassembled WGS sequence"/>
</dbReference>
<evidence type="ECO:0000256" key="1">
    <source>
        <dbReference type="SAM" id="Coils"/>
    </source>
</evidence>
<dbReference type="VEuPathDB" id="TriTrypDB:BCY84_01047"/>
<keyword evidence="3" id="KW-0812">Transmembrane</keyword>
<proteinExistence type="predicted"/>
<keyword evidence="3" id="KW-1133">Transmembrane helix</keyword>
<comment type="caution">
    <text evidence="4">The sequence shown here is derived from an EMBL/GenBank/DDBJ whole genome shotgun (WGS) entry which is preliminary data.</text>
</comment>
<reference evidence="4 5" key="1">
    <citation type="journal article" date="2019" name="Genome Biol. Evol.">
        <title>Nanopore Sequencing Significantly Improves Genome Assembly of the Protozoan Parasite Trypanosoma cruzi.</title>
        <authorList>
            <person name="Diaz-Viraque F."/>
            <person name="Pita S."/>
            <person name="Greif G."/>
            <person name="de Souza R.C.M."/>
            <person name="Iraola G."/>
            <person name="Robello C."/>
        </authorList>
    </citation>
    <scope>NUCLEOTIDE SEQUENCE [LARGE SCALE GENOMIC DNA]</scope>
    <source>
        <strain evidence="4 5">Berenice</strain>
    </source>
</reference>
<evidence type="ECO:0000313" key="4">
    <source>
        <dbReference type="EMBL" id="KAF5226590.1"/>
    </source>
</evidence>
<dbReference type="AlphaFoldDB" id="A0A7J6YK26"/>
<feature type="region of interest" description="Disordered" evidence="2">
    <location>
        <begin position="482"/>
        <end position="505"/>
    </location>
</feature>
<feature type="region of interest" description="Disordered" evidence="2">
    <location>
        <begin position="207"/>
        <end position="236"/>
    </location>
</feature>
<evidence type="ECO:0000256" key="3">
    <source>
        <dbReference type="SAM" id="Phobius"/>
    </source>
</evidence>